<evidence type="ECO:0000313" key="1">
    <source>
        <dbReference type="EMBL" id="KAH6942318.1"/>
    </source>
</evidence>
<reference evidence="1" key="1">
    <citation type="submission" date="2020-05" db="EMBL/GenBank/DDBJ databases">
        <title>Large-scale comparative analyses of tick genomes elucidate their genetic diversity and vector capacities.</title>
        <authorList>
            <person name="Jia N."/>
            <person name="Wang J."/>
            <person name="Shi W."/>
            <person name="Du L."/>
            <person name="Sun Y."/>
            <person name="Zhan W."/>
            <person name="Jiang J."/>
            <person name="Wang Q."/>
            <person name="Zhang B."/>
            <person name="Ji P."/>
            <person name="Sakyi L.B."/>
            <person name="Cui X."/>
            <person name="Yuan T."/>
            <person name="Jiang B."/>
            <person name="Yang W."/>
            <person name="Lam T.T.-Y."/>
            <person name="Chang Q."/>
            <person name="Ding S."/>
            <person name="Wang X."/>
            <person name="Zhu J."/>
            <person name="Ruan X."/>
            <person name="Zhao L."/>
            <person name="Wei J."/>
            <person name="Que T."/>
            <person name="Du C."/>
            <person name="Cheng J."/>
            <person name="Dai P."/>
            <person name="Han X."/>
            <person name="Huang E."/>
            <person name="Gao Y."/>
            <person name="Liu J."/>
            <person name="Shao H."/>
            <person name="Ye R."/>
            <person name="Li L."/>
            <person name="Wei W."/>
            <person name="Wang X."/>
            <person name="Wang C."/>
            <person name="Yang T."/>
            <person name="Huo Q."/>
            <person name="Li W."/>
            <person name="Guo W."/>
            <person name="Chen H."/>
            <person name="Zhou L."/>
            <person name="Ni X."/>
            <person name="Tian J."/>
            <person name="Zhou Y."/>
            <person name="Sheng Y."/>
            <person name="Liu T."/>
            <person name="Pan Y."/>
            <person name="Xia L."/>
            <person name="Li J."/>
            <person name="Zhao F."/>
            <person name="Cao W."/>
        </authorList>
    </citation>
    <scope>NUCLEOTIDE SEQUENCE</scope>
    <source>
        <strain evidence="1">Hyas-2018</strain>
    </source>
</reference>
<proteinExistence type="predicted"/>
<accession>A0ACB7T862</accession>
<protein>
    <submittedName>
        <fullName evidence="1">Uncharacterized protein</fullName>
    </submittedName>
</protein>
<keyword evidence="2" id="KW-1185">Reference proteome</keyword>
<evidence type="ECO:0000313" key="2">
    <source>
        <dbReference type="Proteomes" id="UP000821845"/>
    </source>
</evidence>
<name>A0ACB7T862_HYAAI</name>
<organism evidence="1 2">
    <name type="scientific">Hyalomma asiaticum</name>
    <name type="common">Tick</name>
    <dbReference type="NCBI Taxonomy" id="266040"/>
    <lineage>
        <taxon>Eukaryota</taxon>
        <taxon>Metazoa</taxon>
        <taxon>Ecdysozoa</taxon>
        <taxon>Arthropoda</taxon>
        <taxon>Chelicerata</taxon>
        <taxon>Arachnida</taxon>
        <taxon>Acari</taxon>
        <taxon>Parasitiformes</taxon>
        <taxon>Ixodida</taxon>
        <taxon>Ixodoidea</taxon>
        <taxon>Ixodidae</taxon>
        <taxon>Hyalomminae</taxon>
        <taxon>Hyalomma</taxon>
    </lineage>
</organism>
<sequence>MPRKKTELFRKPWNSVSFQGRPLAATRPGFGVILTLAPDQCVHELRDVLSHLFSLRTKDEAMHVTLFSVVVEVYDPMNYDPTSLPNDLLVKMKEHVFSSAAKCVRECGIDLDSHRATVHPGSFYVMGTAYPSHLAVAVDFSDVSANLNLLSDYLNDRARSWVRSKLEVALREDDYEIETRKDGADFVLDCKSGKWLLRIRGNYMDASLGNWFQRKHVTLGVLTTGDAVLDELVVNQHVARTAEEAALDEDKHDEPFSSVSYGCSDGSSEWTTTVLRRVAGHFVALEPVEIGDGRKRWRELHEEWSRVRSRLSEFSASEKKEGERKKIERVHLTNKVIDQWCEVVQNRLAEEIRRCCDTVVGSGREPRHLRLGKLVGRVIDFYRTPNYELPVGSKKM</sequence>
<dbReference type="EMBL" id="CM023490">
    <property type="protein sequence ID" value="KAH6942318.1"/>
    <property type="molecule type" value="Genomic_DNA"/>
</dbReference>
<dbReference type="Proteomes" id="UP000821845">
    <property type="component" value="Chromosome 10"/>
</dbReference>
<comment type="caution">
    <text evidence="1">The sequence shown here is derived from an EMBL/GenBank/DDBJ whole genome shotgun (WGS) entry which is preliminary data.</text>
</comment>
<gene>
    <name evidence="1" type="ORF">HPB50_003904</name>
</gene>